<dbReference type="Proteomes" id="UP000326464">
    <property type="component" value="Unassembled WGS sequence"/>
</dbReference>
<dbReference type="OrthoDB" id="1466228at2"/>
<proteinExistence type="inferred from homology"/>
<dbReference type="Pfam" id="PF12740">
    <property type="entry name" value="PETase"/>
    <property type="match status" value="1"/>
</dbReference>
<dbReference type="InterPro" id="IPR041127">
    <property type="entry name" value="PET_hydrolase/cutinase-like"/>
</dbReference>
<evidence type="ECO:0000313" key="4">
    <source>
        <dbReference type="EMBL" id="MPY11248.1"/>
    </source>
</evidence>
<dbReference type="InterPro" id="IPR029058">
    <property type="entry name" value="AB_hydrolase_fold"/>
</dbReference>
<evidence type="ECO:0000259" key="3">
    <source>
        <dbReference type="Pfam" id="PF12740"/>
    </source>
</evidence>
<dbReference type="PANTHER" id="PTHR22946:SF9">
    <property type="entry name" value="POLYKETIDE TRANSFERASE AF380"/>
    <property type="match status" value="1"/>
</dbReference>
<dbReference type="SUPFAM" id="SSF53474">
    <property type="entry name" value="alpha/beta-Hydrolases"/>
    <property type="match status" value="1"/>
</dbReference>
<keyword evidence="5" id="KW-1185">Reference proteome</keyword>
<evidence type="ECO:0000256" key="2">
    <source>
        <dbReference type="ARBA" id="ARBA00022801"/>
    </source>
</evidence>
<protein>
    <submittedName>
        <fullName evidence="4">Alpha/beta hydrolase</fullName>
    </submittedName>
</protein>
<keyword evidence="2 4" id="KW-0378">Hydrolase</keyword>
<comment type="similarity">
    <text evidence="1">Belongs to the AB hydrolase superfamily.</text>
</comment>
<dbReference type="InterPro" id="IPR050261">
    <property type="entry name" value="FrsA_esterase"/>
</dbReference>
<organism evidence="4 5">
    <name type="scientific">Arthrobacter bussei</name>
    <dbReference type="NCBI Taxonomy" id="2594179"/>
    <lineage>
        <taxon>Bacteria</taxon>
        <taxon>Bacillati</taxon>
        <taxon>Actinomycetota</taxon>
        <taxon>Actinomycetes</taxon>
        <taxon>Micrococcales</taxon>
        <taxon>Micrococcaceae</taxon>
        <taxon>Arthrobacter</taxon>
    </lineage>
</organism>
<dbReference type="EMBL" id="VJXX01000003">
    <property type="protein sequence ID" value="MPY11248.1"/>
    <property type="molecule type" value="Genomic_DNA"/>
</dbReference>
<dbReference type="GO" id="GO:0052689">
    <property type="term" value="F:carboxylic ester hydrolase activity"/>
    <property type="evidence" value="ECO:0007669"/>
    <property type="project" value="UniProtKB-ARBA"/>
</dbReference>
<sequence>MFRRFPAPAIDTTHEENPLRPTRLTRASATAIAVTSLLLGTALSGSAAPSLPAVTAAVEPAAVVAANPYERGPAPTRASIEASRGSFVTATTTVSRTAARSFGGGTIYYPSTTTAGTFGAVAISPGYTASQSSISWLGPRLASQGFVVITIDTLSRYDQPSERGDQLNAALTYLTQSSSVRDRIDPTRLAVMGHSMGGGGTLQAAKDNPALQATIGMTPYNLDKTWPEVTTPSLIIGAQNDSVAPVSRHAVPFYNGLTNLSQKAYVELRGASHYAPNTSNTTIASTSISWLKRFVDDDLRYSQFLCPAPGTSTAVSDYRTPCGY</sequence>
<dbReference type="AlphaFoldDB" id="A0A7X1NR29"/>
<dbReference type="Gene3D" id="3.40.50.1820">
    <property type="entry name" value="alpha/beta hydrolase"/>
    <property type="match status" value="1"/>
</dbReference>
<accession>A0A7X1NR29</accession>
<evidence type="ECO:0000313" key="5">
    <source>
        <dbReference type="Proteomes" id="UP000326464"/>
    </source>
</evidence>
<comment type="caution">
    <text evidence="4">The sequence shown here is derived from an EMBL/GenBank/DDBJ whole genome shotgun (WGS) entry which is preliminary data.</text>
</comment>
<name>A0A7X1NR29_9MICC</name>
<evidence type="ECO:0000256" key="1">
    <source>
        <dbReference type="ARBA" id="ARBA00008645"/>
    </source>
</evidence>
<gene>
    <name evidence="4" type="ORF">FNH21_11055</name>
</gene>
<feature type="domain" description="PET hydrolase/cutinase-like" evidence="3">
    <location>
        <begin position="65"/>
        <end position="322"/>
    </location>
</feature>
<dbReference type="PANTHER" id="PTHR22946">
    <property type="entry name" value="DIENELACTONE HYDROLASE DOMAIN-CONTAINING PROTEIN-RELATED"/>
    <property type="match status" value="1"/>
</dbReference>
<reference evidence="5" key="1">
    <citation type="submission" date="2019-07" db="EMBL/GenBank/DDBJ databases">
        <title>Arthrobacter KR32 sp. nov., isolated from mountain cheese made of cows milk.</title>
        <authorList>
            <person name="Flegler A."/>
        </authorList>
    </citation>
    <scope>NUCLEOTIDE SEQUENCE [LARGE SCALE GENOMIC DNA]</scope>
    <source>
        <strain evidence="5">KR32</strain>
    </source>
</reference>